<dbReference type="AlphaFoldDB" id="A0A5C7IBW4"/>
<name>A0A5C7IBW4_9ROSI</name>
<keyword evidence="1" id="KW-0479">Metal-binding</keyword>
<dbReference type="SMART" id="SM00343">
    <property type="entry name" value="ZnF_C2HC"/>
    <property type="match status" value="1"/>
</dbReference>
<evidence type="ECO:0000256" key="1">
    <source>
        <dbReference type="PROSITE-ProRule" id="PRU00047"/>
    </source>
</evidence>
<reference evidence="4" key="1">
    <citation type="journal article" date="2019" name="Gigascience">
        <title>De novo genome assembly of the endangered Acer yangbiense, a plant species with extremely small populations endemic to Yunnan Province, China.</title>
        <authorList>
            <person name="Yang J."/>
            <person name="Wariss H.M."/>
            <person name="Tao L."/>
            <person name="Zhang R."/>
            <person name="Yun Q."/>
            <person name="Hollingsworth P."/>
            <person name="Dao Z."/>
            <person name="Luo G."/>
            <person name="Guo H."/>
            <person name="Ma Y."/>
            <person name="Sun W."/>
        </authorList>
    </citation>
    <scope>NUCLEOTIDE SEQUENCE [LARGE SCALE GENOMIC DNA]</scope>
    <source>
        <strain evidence="4">cv. Malutang</strain>
    </source>
</reference>
<dbReference type="InterPro" id="IPR001878">
    <property type="entry name" value="Znf_CCHC"/>
</dbReference>
<dbReference type="InterPro" id="IPR036875">
    <property type="entry name" value="Znf_CCHC_sf"/>
</dbReference>
<proteinExistence type="predicted"/>
<dbReference type="InterPro" id="IPR025836">
    <property type="entry name" value="Zn_knuckle_CX2CX4HX4C"/>
</dbReference>
<dbReference type="OrthoDB" id="2219495at2759"/>
<sequence length="415" mass="45985">MMNENEIARLCASMTLKEREGPVRKLQADLKNDGLRRLATSLVGKVLSPKPVNRDGFRVVMRKIWKTRDEVEIEALKDNIFAFHFQNPDDKRKIISGGPWSFNDALIVMEEPEGKGDIIHMQFTKVEFWIQIHNVPMLCMTKDIGCFLGTIVGEVVEVDEGDTGSYTAKFLRVRVILEIDKPLRRCLRIDVMGDGVESVMLLKYERLPDFCFRCGLIGHSVKDCPEKAMVAGKGMKEDFIFGSWMRGFPPNRKMGSWGRKWEPRGGYGSNLIISNKGNGGYGNQIDRMAGFDVGNQKTGAGLVDADGTGKRANLESSMFGFSMDGGSLGFPSPNSSKCHLFLKFAKGKVSKYKACSATSLSSSSLVAFSLMQACKGSFGCDFLKNSSTRGSNTSTLMQFSTSAGFFMALDMWKTT</sequence>
<organism evidence="3 4">
    <name type="scientific">Acer yangbiense</name>
    <dbReference type="NCBI Taxonomy" id="1000413"/>
    <lineage>
        <taxon>Eukaryota</taxon>
        <taxon>Viridiplantae</taxon>
        <taxon>Streptophyta</taxon>
        <taxon>Embryophyta</taxon>
        <taxon>Tracheophyta</taxon>
        <taxon>Spermatophyta</taxon>
        <taxon>Magnoliopsida</taxon>
        <taxon>eudicotyledons</taxon>
        <taxon>Gunneridae</taxon>
        <taxon>Pentapetalae</taxon>
        <taxon>rosids</taxon>
        <taxon>malvids</taxon>
        <taxon>Sapindales</taxon>
        <taxon>Sapindaceae</taxon>
        <taxon>Hippocastanoideae</taxon>
        <taxon>Acereae</taxon>
        <taxon>Acer</taxon>
    </lineage>
</organism>
<evidence type="ECO:0000259" key="2">
    <source>
        <dbReference type="PROSITE" id="PS50158"/>
    </source>
</evidence>
<keyword evidence="1" id="KW-0863">Zinc-finger</keyword>
<dbReference type="PROSITE" id="PS50158">
    <property type="entry name" value="ZF_CCHC"/>
    <property type="match status" value="1"/>
</dbReference>
<dbReference type="GO" id="GO:0003676">
    <property type="term" value="F:nucleic acid binding"/>
    <property type="evidence" value="ECO:0007669"/>
    <property type="project" value="InterPro"/>
</dbReference>
<gene>
    <name evidence="3" type="ORF">EZV62_007497</name>
</gene>
<evidence type="ECO:0000313" key="3">
    <source>
        <dbReference type="EMBL" id="TXG66222.1"/>
    </source>
</evidence>
<evidence type="ECO:0000313" key="4">
    <source>
        <dbReference type="Proteomes" id="UP000323000"/>
    </source>
</evidence>
<dbReference type="Pfam" id="PF14392">
    <property type="entry name" value="zf-CCHC_4"/>
    <property type="match status" value="1"/>
</dbReference>
<keyword evidence="1" id="KW-0862">Zinc</keyword>
<dbReference type="GO" id="GO:0008270">
    <property type="term" value="F:zinc ion binding"/>
    <property type="evidence" value="ECO:0007669"/>
    <property type="project" value="UniProtKB-KW"/>
</dbReference>
<accession>A0A5C7IBW4</accession>
<comment type="caution">
    <text evidence="3">The sequence shown here is derived from an EMBL/GenBank/DDBJ whole genome shotgun (WGS) entry which is preliminary data.</text>
</comment>
<dbReference type="PANTHER" id="PTHR31286:SF167">
    <property type="entry name" value="OS09G0268800 PROTEIN"/>
    <property type="match status" value="1"/>
</dbReference>
<keyword evidence="4" id="KW-1185">Reference proteome</keyword>
<dbReference type="SUPFAM" id="SSF57756">
    <property type="entry name" value="Retrovirus zinc finger-like domains"/>
    <property type="match status" value="1"/>
</dbReference>
<dbReference type="EMBL" id="VAHF01000003">
    <property type="protein sequence ID" value="TXG66222.1"/>
    <property type="molecule type" value="Genomic_DNA"/>
</dbReference>
<protein>
    <recommendedName>
        <fullName evidence="2">CCHC-type domain-containing protein</fullName>
    </recommendedName>
</protein>
<dbReference type="Pfam" id="PF14111">
    <property type="entry name" value="DUF4283"/>
    <property type="match status" value="1"/>
</dbReference>
<dbReference type="InterPro" id="IPR040256">
    <property type="entry name" value="At4g02000-like"/>
</dbReference>
<dbReference type="InterPro" id="IPR025558">
    <property type="entry name" value="DUF4283"/>
</dbReference>
<dbReference type="Proteomes" id="UP000323000">
    <property type="component" value="Chromosome 3"/>
</dbReference>
<dbReference type="PANTHER" id="PTHR31286">
    <property type="entry name" value="GLYCINE-RICH CELL WALL STRUCTURAL PROTEIN 1.8-LIKE"/>
    <property type="match status" value="1"/>
</dbReference>
<feature type="domain" description="CCHC-type" evidence="2">
    <location>
        <begin position="211"/>
        <end position="226"/>
    </location>
</feature>